<evidence type="ECO:0000256" key="4">
    <source>
        <dbReference type="ARBA" id="ARBA00022960"/>
    </source>
</evidence>
<evidence type="ECO:0000313" key="10">
    <source>
        <dbReference type="Proteomes" id="UP000010953"/>
    </source>
</evidence>
<dbReference type="GO" id="GO:0016740">
    <property type="term" value="F:transferase activity"/>
    <property type="evidence" value="ECO:0007669"/>
    <property type="project" value="UniProtKB-KW"/>
</dbReference>
<feature type="domain" description="L,D-TPase catalytic" evidence="8">
    <location>
        <begin position="70"/>
        <end position="199"/>
    </location>
</feature>
<evidence type="ECO:0000256" key="6">
    <source>
        <dbReference type="ARBA" id="ARBA00023316"/>
    </source>
</evidence>
<dbReference type="SUPFAM" id="SSF141523">
    <property type="entry name" value="L,D-transpeptidase catalytic domain-like"/>
    <property type="match status" value="1"/>
</dbReference>
<dbReference type="PROSITE" id="PS52029">
    <property type="entry name" value="LD_TPASE"/>
    <property type="match status" value="1"/>
</dbReference>
<dbReference type="GO" id="GO:0071555">
    <property type="term" value="P:cell wall organization"/>
    <property type="evidence" value="ECO:0007669"/>
    <property type="project" value="UniProtKB-UniRule"/>
</dbReference>
<organism evidence="9 10">
    <name type="scientific">Mariniradius saccharolyticus AK6</name>
    <dbReference type="NCBI Taxonomy" id="1239962"/>
    <lineage>
        <taxon>Bacteria</taxon>
        <taxon>Pseudomonadati</taxon>
        <taxon>Bacteroidota</taxon>
        <taxon>Cytophagia</taxon>
        <taxon>Cytophagales</taxon>
        <taxon>Cyclobacteriaceae</taxon>
        <taxon>Mariniradius</taxon>
    </lineage>
</organism>
<dbReference type="RefSeq" id="WP_008623577.1">
    <property type="nucleotide sequence ID" value="NZ_AMZY02000003.1"/>
</dbReference>
<dbReference type="GO" id="GO:0004180">
    <property type="term" value="F:carboxypeptidase activity"/>
    <property type="evidence" value="ECO:0007669"/>
    <property type="project" value="UniProtKB-ARBA"/>
</dbReference>
<accession>M7XKD9</accession>
<protein>
    <recommendedName>
        <fullName evidence="8">L,D-TPase catalytic domain-containing protein</fullName>
    </recommendedName>
</protein>
<comment type="similarity">
    <text evidence="2">Belongs to the YkuD family.</text>
</comment>
<name>M7XKD9_9BACT</name>
<keyword evidence="4 7" id="KW-0133">Cell shape</keyword>
<evidence type="ECO:0000256" key="7">
    <source>
        <dbReference type="PROSITE-ProRule" id="PRU01373"/>
    </source>
</evidence>
<keyword evidence="5 7" id="KW-0573">Peptidoglycan synthesis</keyword>
<comment type="caution">
    <text evidence="9">The sequence shown here is derived from an EMBL/GenBank/DDBJ whole genome shotgun (WGS) entry which is preliminary data.</text>
</comment>
<dbReference type="Proteomes" id="UP000010953">
    <property type="component" value="Unassembled WGS sequence"/>
</dbReference>
<dbReference type="CDD" id="cd16913">
    <property type="entry name" value="YkuD_like"/>
    <property type="match status" value="1"/>
</dbReference>
<feature type="active site" description="Nucleophile" evidence="7">
    <location>
        <position position="173"/>
    </location>
</feature>
<comment type="pathway">
    <text evidence="1 7">Cell wall biogenesis; peptidoglycan biosynthesis.</text>
</comment>
<gene>
    <name evidence="9" type="ORF">C943_02874</name>
</gene>
<keyword evidence="3" id="KW-0808">Transferase</keyword>
<dbReference type="InterPro" id="IPR038063">
    <property type="entry name" value="Transpep_catalytic_dom"/>
</dbReference>
<reference evidence="9" key="1">
    <citation type="submission" date="2013-01" db="EMBL/GenBank/DDBJ databases">
        <title>Genome assembly of Mariniradius saccharolyticus AK6.</title>
        <authorList>
            <person name="Vaidya B."/>
            <person name="Khatri I."/>
            <person name="Tanuku N.R.S."/>
            <person name="Subramanian S."/>
            <person name="Pinnaka A."/>
        </authorList>
    </citation>
    <scope>NUCLEOTIDE SEQUENCE [LARGE SCALE GENOMIC DNA]</scope>
    <source>
        <strain evidence="9">AK6</strain>
    </source>
</reference>
<evidence type="ECO:0000313" key="9">
    <source>
        <dbReference type="EMBL" id="EMS34983.1"/>
    </source>
</evidence>
<evidence type="ECO:0000256" key="3">
    <source>
        <dbReference type="ARBA" id="ARBA00022679"/>
    </source>
</evidence>
<proteinExistence type="inferred from homology"/>
<dbReference type="eggNOG" id="COG3034">
    <property type="taxonomic scope" value="Bacteria"/>
</dbReference>
<dbReference type="PANTHER" id="PTHR36699:SF1">
    <property type="entry name" value="L,D-TRANSPEPTIDASE YAFK-RELATED"/>
    <property type="match status" value="1"/>
</dbReference>
<dbReference type="STRING" id="1239962.C943_02874"/>
<dbReference type="InterPro" id="IPR005490">
    <property type="entry name" value="LD_TPept_cat_dom"/>
</dbReference>
<dbReference type="Pfam" id="PF03734">
    <property type="entry name" value="YkuD"/>
    <property type="match status" value="1"/>
</dbReference>
<dbReference type="UniPathway" id="UPA00219"/>
<keyword evidence="6 7" id="KW-0961">Cell wall biogenesis/degradation</keyword>
<dbReference type="AlphaFoldDB" id="M7XKD9"/>
<sequence length="240" mass="27555">MKSYAFSIGIVLLAAGAFWHYGRALWHPFLKKYSKMETVESIKTRYETDVWQRLEPSLSQIAIKDWPEKLVLIGMKEERILEVWTEKAGKWIQIKTYPFTAFSGKLGPKLREGDRQIPEGLYEIEYLNPNSTYHLSLKVNYPNAFDLRMAESDGRSNLGGDIFIHGKFVTIGCIPIGDVAIEEVFLMAANARKGKIEVIIAPRDFRKGEDFPEIEEVGWTTQLYPVIADKLQQFQVLDPH</sequence>
<evidence type="ECO:0000256" key="5">
    <source>
        <dbReference type="ARBA" id="ARBA00022984"/>
    </source>
</evidence>
<dbReference type="PANTHER" id="PTHR36699">
    <property type="entry name" value="LD-TRANSPEPTIDASE"/>
    <property type="match status" value="1"/>
</dbReference>
<evidence type="ECO:0000256" key="2">
    <source>
        <dbReference type="ARBA" id="ARBA00005992"/>
    </source>
</evidence>
<feature type="active site" description="Proton donor/acceptor" evidence="7">
    <location>
        <position position="165"/>
    </location>
</feature>
<dbReference type="EMBL" id="AMZY02000003">
    <property type="protein sequence ID" value="EMS34983.1"/>
    <property type="molecule type" value="Genomic_DNA"/>
</dbReference>
<evidence type="ECO:0000256" key="1">
    <source>
        <dbReference type="ARBA" id="ARBA00004752"/>
    </source>
</evidence>
<dbReference type="GO" id="GO:0008360">
    <property type="term" value="P:regulation of cell shape"/>
    <property type="evidence" value="ECO:0007669"/>
    <property type="project" value="UniProtKB-UniRule"/>
</dbReference>
<keyword evidence="10" id="KW-1185">Reference proteome</keyword>
<dbReference type="GO" id="GO:0009252">
    <property type="term" value="P:peptidoglycan biosynthetic process"/>
    <property type="evidence" value="ECO:0007669"/>
    <property type="project" value="UniProtKB-UniPathway"/>
</dbReference>
<dbReference type="InParanoid" id="M7XKD9"/>
<evidence type="ECO:0000259" key="8">
    <source>
        <dbReference type="PROSITE" id="PS52029"/>
    </source>
</evidence>